<reference evidence="5 6" key="1">
    <citation type="submission" date="2019-11" db="EMBL/GenBank/DDBJ databases">
        <authorList>
            <person name="Li X.-J."/>
            <person name="Feng X.-M."/>
        </authorList>
    </citation>
    <scope>NUCLEOTIDE SEQUENCE [LARGE SCALE GENOMIC DNA]</scope>
    <source>
        <strain evidence="5 6">XMNu-373</strain>
    </source>
</reference>
<feature type="domain" description="HTH marR-type" evidence="4">
    <location>
        <begin position="10"/>
        <end position="144"/>
    </location>
</feature>
<sequence>MTESDRQLVHERLESELIVLWRRLRSMAIVLTRQIDDSLEAATYGLLGAFLDAGDVRAGDLAEQFGLDKSTVSRQVAQLESLGLVERVTDPADKRARLIRITETGRERVNRLRAARARWIMAALQPWSAGDVDRLGDLLAQLNASLGAELAKHRAGPPAG</sequence>
<protein>
    <submittedName>
        <fullName evidence="5">MarR family transcriptional regulator</fullName>
    </submittedName>
</protein>
<dbReference type="AlphaFoldDB" id="A0A7K3M7X1"/>
<dbReference type="SMART" id="SM00418">
    <property type="entry name" value="HTH_ARSR"/>
    <property type="match status" value="1"/>
</dbReference>
<dbReference type="InterPro" id="IPR000835">
    <property type="entry name" value="HTH_MarR-typ"/>
</dbReference>
<dbReference type="PROSITE" id="PS50995">
    <property type="entry name" value="HTH_MARR_2"/>
    <property type="match status" value="1"/>
</dbReference>
<dbReference type="PRINTS" id="PR00598">
    <property type="entry name" value="HTHMARR"/>
</dbReference>
<keyword evidence="6" id="KW-1185">Reference proteome</keyword>
<dbReference type="InterPro" id="IPR036388">
    <property type="entry name" value="WH-like_DNA-bd_sf"/>
</dbReference>
<comment type="caution">
    <text evidence="5">The sequence shown here is derived from an EMBL/GenBank/DDBJ whole genome shotgun (WGS) entry which is preliminary data.</text>
</comment>
<dbReference type="EMBL" id="WLZY01000007">
    <property type="protein sequence ID" value="NDL59280.1"/>
    <property type="molecule type" value="Genomic_DNA"/>
</dbReference>
<evidence type="ECO:0000256" key="2">
    <source>
        <dbReference type="ARBA" id="ARBA00023125"/>
    </source>
</evidence>
<dbReference type="InterPro" id="IPR001845">
    <property type="entry name" value="HTH_ArsR_DNA-bd_dom"/>
</dbReference>
<dbReference type="GO" id="GO:0003677">
    <property type="term" value="F:DNA binding"/>
    <property type="evidence" value="ECO:0007669"/>
    <property type="project" value="UniProtKB-KW"/>
</dbReference>
<evidence type="ECO:0000259" key="4">
    <source>
        <dbReference type="PROSITE" id="PS50995"/>
    </source>
</evidence>
<dbReference type="PROSITE" id="PS01117">
    <property type="entry name" value="HTH_MARR_1"/>
    <property type="match status" value="1"/>
</dbReference>
<dbReference type="InterPro" id="IPR023187">
    <property type="entry name" value="Tscrpt_reg_MarR-type_CS"/>
</dbReference>
<dbReference type="PANTHER" id="PTHR33164">
    <property type="entry name" value="TRANSCRIPTIONAL REGULATOR, MARR FAMILY"/>
    <property type="match status" value="1"/>
</dbReference>
<evidence type="ECO:0000256" key="3">
    <source>
        <dbReference type="ARBA" id="ARBA00023163"/>
    </source>
</evidence>
<keyword evidence="2" id="KW-0238">DNA-binding</keyword>
<dbReference type="CDD" id="cd00090">
    <property type="entry name" value="HTH_ARSR"/>
    <property type="match status" value="1"/>
</dbReference>
<dbReference type="RefSeq" id="WP_162451983.1">
    <property type="nucleotide sequence ID" value="NZ_WLZY01000007.1"/>
</dbReference>
<dbReference type="InterPro" id="IPR036390">
    <property type="entry name" value="WH_DNA-bd_sf"/>
</dbReference>
<dbReference type="Proteomes" id="UP000460435">
    <property type="component" value="Unassembled WGS sequence"/>
</dbReference>
<organism evidence="5 6">
    <name type="scientific">Phytoactinopolyspora mesophila</name>
    <dbReference type="NCBI Taxonomy" id="2650750"/>
    <lineage>
        <taxon>Bacteria</taxon>
        <taxon>Bacillati</taxon>
        <taxon>Actinomycetota</taxon>
        <taxon>Actinomycetes</taxon>
        <taxon>Jiangellales</taxon>
        <taxon>Jiangellaceae</taxon>
        <taxon>Phytoactinopolyspora</taxon>
    </lineage>
</organism>
<dbReference type="InterPro" id="IPR011991">
    <property type="entry name" value="ArsR-like_HTH"/>
</dbReference>
<dbReference type="SMART" id="SM00347">
    <property type="entry name" value="HTH_MARR"/>
    <property type="match status" value="1"/>
</dbReference>
<keyword evidence="3" id="KW-0804">Transcription</keyword>
<dbReference type="Pfam" id="PF12802">
    <property type="entry name" value="MarR_2"/>
    <property type="match status" value="1"/>
</dbReference>
<dbReference type="GO" id="GO:0006950">
    <property type="term" value="P:response to stress"/>
    <property type="evidence" value="ECO:0007669"/>
    <property type="project" value="TreeGrafter"/>
</dbReference>
<dbReference type="Gene3D" id="1.10.10.10">
    <property type="entry name" value="Winged helix-like DNA-binding domain superfamily/Winged helix DNA-binding domain"/>
    <property type="match status" value="1"/>
</dbReference>
<keyword evidence="1" id="KW-0805">Transcription regulation</keyword>
<evidence type="ECO:0000313" key="6">
    <source>
        <dbReference type="Proteomes" id="UP000460435"/>
    </source>
</evidence>
<name>A0A7K3M7X1_9ACTN</name>
<gene>
    <name evidence="5" type="ORF">F7O44_19605</name>
</gene>
<proteinExistence type="predicted"/>
<dbReference type="InterPro" id="IPR039422">
    <property type="entry name" value="MarR/SlyA-like"/>
</dbReference>
<evidence type="ECO:0000256" key="1">
    <source>
        <dbReference type="ARBA" id="ARBA00023015"/>
    </source>
</evidence>
<accession>A0A7K3M7X1</accession>
<evidence type="ECO:0000313" key="5">
    <source>
        <dbReference type="EMBL" id="NDL59280.1"/>
    </source>
</evidence>
<dbReference type="PANTHER" id="PTHR33164:SF57">
    <property type="entry name" value="MARR-FAMILY TRANSCRIPTIONAL REGULATOR"/>
    <property type="match status" value="1"/>
</dbReference>
<dbReference type="GO" id="GO:0003700">
    <property type="term" value="F:DNA-binding transcription factor activity"/>
    <property type="evidence" value="ECO:0007669"/>
    <property type="project" value="InterPro"/>
</dbReference>
<dbReference type="SUPFAM" id="SSF46785">
    <property type="entry name" value="Winged helix' DNA-binding domain"/>
    <property type="match status" value="1"/>
</dbReference>